<dbReference type="EMBL" id="CABVJF010000005">
    <property type="protein sequence ID" value="VVP90794.1"/>
    <property type="molecule type" value="Genomic_DNA"/>
</dbReference>
<evidence type="ECO:0000256" key="1">
    <source>
        <dbReference type="SAM" id="MobiDB-lite"/>
    </source>
</evidence>
<dbReference type="OrthoDB" id="7027699at2"/>
<reference evidence="2 3" key="1">
    <citation type="submission" date="2019-09" db="EMBL/GenBank/DDBJ databases">
        <authorList>
            <person name="Chandra G."/>
            <person name="Truman W A."/>
        </authorList>
    </citation>
    <scope>NUCLEOTIDE SEQUENCE [LARGE SCALE GENOMIC DNA]</scope>
    <source>
        <strain evidence="2">PS928</strain>
    </source>
</reference>
<proteinExistence type="predicted"/>
<gene>
    <name evidence="2" type="ORF">PS928_01629</name>
</gene>
<name>A0A5E7SXK4_PSEFL</name>
<evidence type="ECO:0000313" key="2">
    <source>
        <dbReference type="EMBL" id="VVP90794.1"/>
    </source>
</evidence>
<sequence>MSPKLPAKGTVTVDIHTRPKPPSDGHTSLPDTLPRVDFGPSITTNPPNPPRATGTPGDVDLDAIAPAPPVTASELPVALLPAPTAAQRPLEHYRVASVAQLPAPDAQGYRTFKGRQYVDVAGGSIVQIGADPKTGLYRAKMPSELQPSGPALARDPDSKLWYPLDEVEAATYPLTSTRLEAFRTPLDLTGVDPGSDGLHRLNGKLYVVIQNHAYQVLQDLEASSPQTPVMRIVRTEDPIALDDNNVYVATRPGRSEPIVFDDRDGWVGIAVVGAGGMRAAGNRTLQDRFAGQIELLHTESAMLEAARQRRIQLTTRWEEVIGAAGERTALVLLEVQIHRELALLENMTTKYVDEHDWLILVKANGVYRNELHELRELKVSGYYRLIAASDMRKLLEVRPINDPTAAYQTIAEHLMKKRNILQKCQQVAHEIQASSRSSELELADLGYDAKEIHEVTAGWVEARSRLLTDDPGNSDAEAVHLAHSFIEAASAFRGIESIPEVARIAALTDLLDQSAAIRSSYENLDLPPDSPQANSRREITEAVQIFETALESQMARYHRDQENTSALPAQDQPIDFDFVPAQGRTGRAPMPRRVFRAKHHGVYKISVGQPRRTASGIELIDVIDPNNSAQVLRTYEQREGEWRRVQRAQNRALPELMAQATQRLEQSDSHLNSARQDERGKRNATNIVEFLGGKAEALDDLARQLELAPNPTDNNIAALVQRLRHDSQRLRAEGEDIRIRLYKDKAFLSADRLAYLISQEQIGVVKTHSRLALGKGKRKHFLDIYSLNDRRTAEPLWHAHFHYEKQDSPVLNFTAKGGHLKTLEQSGLGASSQRQDEQAGREHVPIWRETIDGRTAQKIFELAS</sequence>
<feature type="compositionally biased region" description="Polar residues" evidence="1">
    <location>
        <begin position="664"/>
        <end position="674"/>
    </location>
</feature>
<dbReference type="Proteomes" id="UP000381378">
    <property type="component" value="Unassembled WGS sequence"/>
</dbReference>
<feature type="region of interest" description="Disordered" evidence="1">
    <location>
        <begin position="1"/>
        <end position="57"/>
    </location>
</feature>
<feature type="compositionally biased region" description="Basic and acidic residues" evidence="1">
    <location>
        <begin position="834"/>
        <end position="844"/>
    </location>
</feature>
<protein>
    <submittedName>
        <fullName evidence="2">Uncharacterized protein</fullName>
    </submittedName>
</protein>
<feature type="region of interest" description="Disordered" evidence="1">
    <location>
        <begin position="664"/>
        <end position="683"/>
    </location>
</feature>
<feature type="compositionally biased region" description="Polar residues" evidence="1">
    <location>
        <begin position="824"/>
        <end position="833"/>
    </location>
</feature>
<dbReference type="RefSeq" id="WP_150786036.1">
    <property type="nucleotide sequence ID" value="NZ_CABVJF010000005.1"/>
</dbReference>
<organism evidence="2 3">
    <name type="scientific">Pseudomonas fluorescens</name>
    <dbReference type="NCBI Taxonomy" id="294"/>
    <lineage>
        <taxon>Bacteria</taxon>
        <taxon>Pseudomonadati</taxon>
        <taxon>Pseudomonadota</taxon>
        <taxon>Gammaproteobacteria</taxon>
        <taxon>Pseudomonadales</taxon>
        <taxon>Pseudomonadaceae</taxon>
        <taxon>Pseudomonas</taxon>
    </lineage>
</organism>
<feature type="region of interest" description="Disordered" evidence="1">
    <location>
        <begin position="824"/>
        <end position="844"/>
    </location>
</feature>
<dbReference type="AlphaFoldDB" id="A0A5E7SXK4"/>
<accession>A0A5E7SXK4</accession>
<evidence type="ECO:0000313" key="3">
    <source>
        <dbReference type="Proteomes" id="UP000381378"/>
    </source>
</evidence>